<dbReference type="CDD" id="cd00121">
    <property type="entry name" value="MATH"/>
    <property type="match status" value="1"/>
</dbReference>
<dbReference type="InterPro" id="IPR008974">
    <property type="entry name" value="TRAF-like"/>
</dbReference>
<proteinExistence type="inferred from homology"/>
<comment type="pathway">
    <text evidence="1">Protein modification; protein ubiquitination.</text>
</comment>
<dbReference type="Gene3D" id="3.30.710.10">
    <property type="entry name" value="Potassium Channel Kv1.1, Chain A"/>
    <property type="match status" value="1"/>
</dbReference>
<dbReference type="EnsemblPlants" id="EMT05077">
    <property type="protein sequence ID" value="EMT05077"/>
    <property type="gene ID" value="F775_10554"/>
</dbReference>
<dbReference type="SMART" id="SM00225">
    <property type="entry name" value="BTB"/>
    <property type="match status" value="1"/>
</dbReference>
<dbReference type="PROSITE" id="PS50144">
    <property type="entry name" value="MATH"/>
    <property type="match status" value="1"/>
</dbReference>
<dbReference type="Pfam" id="PF24570">
    <property type="entry name" value="BACK_BPM_SPOP"/>
    <property type="match status" value="1"/>
</dbReference>
<dbReference type="InterPro" id="IPR045005">
    <property type="entry name" value="BPM1-6"/>
</dbReference>
<sequence>MGSIICARRAAKTVQGSHVFEISGYSLQRERLAVSSRSAVFTVGGYDWQIHFFPGGVIDCCKDYVAAYVFLESKNKDISVRASFQLSLVDVTGSAPPRTLTTGATELNTTDKTCVGLHKFMKRSELEGSPYLRDDRLTIECVAEIALVNDVKSIAKVPPSDIAEHLGKLLREKDGTDVVLEVEGEAFPAHKIVLAMRSPVFKAELYGEMRAKDMSCITIGDMQPAVFELPAMDDLGQDDYKETIRHLLVAADRYAMERLKIICESILCENTDVKTAVITWALAGQHQCGRLNDACVRFIGSLSTTELDDVIASQGYAELKATCPLAVVELWEMTRRIGRSKSSFQVGGSIA</sequence>
<dbReference type="GO" id="GO:0016567">
    <property type="term" value="P:protein ubiquitination"/>
    <property type="evidence" value="ECO:0007669"/>
    <property type="project" value="InterPro"/>
</dbReference>
<dbReference type="Pfam" id="PF00651">
    <property type="entry name" value="BTB"/>
    <property type="match status" value="1"/>
</dbReference>
<evidence type="ECO:0000256" key="1">
    <source>
        <dbReference type="ARBA" id="ARBA00004906"/>
    </source>
</evidence>
<dbReference type="PANTHER" id="PTHR26379">
    <property type="entry name" value="BTB/POZ AND MATH DOMAIN-CONTAINING PROTEIN 1"/>
    <property type="match status" value="1"/>
</dbReference>
<reference evidence="3" key="1">
    <citation type="submission" date="2015-06" db="UniProtKB">
        <authorList>
            <consortium name="EnsemblPlants"/>
        </authorList>
    </citation>
    <scope>IDENTIFICATION</scope>
</reference>
<dbReference type="PROSITE" id="PS50097">
    <property type="entry name" value="BTB"/>
    <property type="match status" value="1"/>
</dbReference>
<dbReference type="SUPFAM" id="SSF54695">
    <property type="entry name" value="POZ domain"/>
    <property type="match status" value="1"/>
</dbReference>
<dbReference type="AlphaFoldDB" id="M8BQ29"/>
<name>M8BQ29_AEGTA</name>
<dbReference type="Pfam" id="PF22486">
    <property type="entry name" value="MATH_2"/>
    <property type="match status" value="1"/>
</dbReference>
<organism evidence="3">
    <name type="scientific">Aegilops tauschii</name>
    <name type="common">Tausch's goatgrass</name>
    <name type="synonym">Aegilops squarrosa</name>
    <dbReference type="NCBI Taxonomy" id="37682"/>
    <lineage>
        <taxon>Eukaryota</taxon>
        <taxon>Viridiplantae</taxon>
        <taxon>Streptophyta</taxon>
        <taxon>Embryophyta</taxon>
        <taxon>Tracheophyta</taxon>
        <taxon>Spermatophyta</taxon>
        <taxon>Magnoliopsida</taxon>
        <taxon>Liliopsida</taxon>
        <taxon>Poales</taxon>
        <taxon>Poaceae</taxon>
        <taxon>BOP clade</taxon>
        <taxon>Pooideae</taxon>
        <taxon>Triticodae</taxon>
        <taxon>Triticeae</taxon>
        <taxon>Triticinae</taxon>
        <taxon>Aegilops</taxon>
    </lineage>
</organism>
<dbReference type="InterPro" id="IPR011333">
    <property type="entry name" value="SKP1/BTB/POZ_sf"/>
</dbReference>
<protein>
    <submittedName>
        <fullName evidence="3">Speckle-type POZ protein</fullName>
    </submittedName>
</protein>
<dbReference type="Gene3D" id="1.25.40.420">
    <property type="match status" value="1"/>
</dbReference>
<dbReference type="InterPro" id="IPR002083">
    <property type="entry name" value="MATH/TRAF_dom"/>
</dbReference>
<dbReference type="InterPro" id="IPR000210">
    <property type="entry name" value="BTB/POZ_dom"/>
</dbReference>
<accession>M8BQ29</accession>
<evidence type="ECO:0000256" key="2">
    <source>
        <dbReference type="ARBA" id="ARBA00010846"/>
    </source>
</evidence>
<dbReference type="SUPFAM" id="SSF49599">
    <property type="entry name" value="TRAF domain-like"/>
    <property type="match status" value="1"/>
</dbReference>
<evidence type="ECO:0000313" key="3">
    <source>
        <dbReference type="EnsemblPlants" id="EMT05077"/>
    </source>
</evidence>
<comment type="similarity">
    <text evidence="2">Belongs to the Tdpoz family.</text>
</comment>
<dbReference type="Gene3D" id="2.60.210.10">
    <property type="entry name" value="Apoptosis, Tumor Necrosis Factor Receptor Associated Protein 2, Chain A"/>
    <property type="match status" value="1"/>
</dbReference>
<dbReference type="PANTHER" id="PTHR26379:SF428">
    <property type="entry name" value="GENOME ASSEMBLY, CHROMOSOME: II"/>
    <property type="match status" value="1"/>
</dbReference>
<dbReference type="InterPro" id="IPR056423">
    <property type="entry name" value="BACK_BPM_SPOP"/>
</dbReference>